<reference evidence="7 8" key="1">
    <citation type="submission" date="2017-11" db="EMBL/GenBank/DDBJ databases">
        <title>Population delineation of vibrios coincides with oyster pathogenicity.</title>
        <authorList>
            <person name="Bruto M."/>
            <person name="Labreuche Y."/>
            <person name="James A."/>
            <person name="Piel D."/>
            <person name="Chenivesse S."/>
            <person name="Petton B."/>
            <person name="Polz M.F."/>
            <person name="Le Roux F."/>
        </authorList>
    </citation>
    <scope>NUCLEOTIDE SEQUENCE [LARGE SCALE GENOMIC DNA]</scope>
    <source>
        <strain evidence="7 8">FF_144</strain>
    </source>
</reference>
<dbReference type="SMART" id="SM00636">
    <property type="entry name" value="Glyco_18"/>
    <property type="match status" value="1"/>
</dbReference>
<dbReference type="PANTHER" id="PTHR11177:SF317">
    <property type="entry name" value="CHITINASE 12-RELATED"/>
    <property type="match status" value="1"/>
</dbReference>
<evidence type="ECO:0000256" key="4">
    <source>
        <dbReference type="ARBA" id="ARBA00023326"/>
    </source>
</evidence>
<dbReference type="Pfam" id="PF22352">
    <property type="entry name" value="K319L-like_PKD"/>
    <property type="match status" value="1"/>
</dbReference>
<dbReference type="EMBL" id="PIFK01000138">
    <property type="protein sequence ID" value="PTP14700.1"/>
    <property type="molecule type" value="Genomic_DNA"/>
</dbReference>
<dbReference type="GO" id="GO:0000272">
    <property type="term" value="P:polysaccharide catabolic process"/>
    <property type="evidence" value="ECO:0007669"/>
    <property type="project" value="UniProtKB-KW"/>
</dbReference>
<dbReference type="PANTHER" id="PTHR11177">
    <property type="entry name" value="CHITINASE"/>
    <property type="match status" value="1"/>
</dbReference>
<dbReference type="GO" id="GO:0005576">
    <property type="term" value="C:extracellular region"/>
    <property type="evidence" value="ECO:0007669"/>
    <property type="project" value="InterPro"/>
</dbReference>
<dbReference type="GO" id="GO:0030246">
    <property type="term" value="F:carbohydrate binding"/>
    <property type="evidence" value="ECO:0007669"/>
    <property type="project" value="InterPro"/>
</dbReference>
<dbReference type="InterPro" id="IPR001223">
    <property type="entry name" value="Glyco_hydro18_cat"/>
</dbReference>
<dbReference type="Gene3D" id="2.60.40.10">
    <property type="entry name" value="Immunoglobulins"/>
    <property type="match status" value="2"/>
</dbReference>
<dbReference type="SUPFAM" id="SSF51445">
    <property type="entry name" value="(Trans)glycosidases"/>
    <property type="match status" value="1"/>
</dbReference>
<dbReference type="AlphaFoldDB" id="A0A2T5E5W4"/>
<evidence type="ECO:0000256" key="1">
    <source>
        <dbReference type="ARBA" id="ARBA00000822"/>
    </source>
</evidence>
<accession>A0A2T5E5W4</accession>
<feature type="signal peptide" evidence="5">
    <location>
        <begin position="1"/>
        <end position="25"/>
    </location>
</feature>
<dbReference type="Pfam" id="PF00704">
    <property type="entry name" value="Glyco_hydro_18"/>
    <property type="match status" value="1"/>
</dbReference>
<proteinExistence type="predicted"/>
<dbReference type="GO" id="GO:0008061">
    <property type="term" value="F:chitin binding"/>
    <property type="evidence" value="ECO:0007669"/>
    <property type="project" value="InterPro"/>
</dbReference>
<keyword evidence="4" id="KW-0119">Carbohydrate metabolism</keyword>
<organism evidence="7 8">
    <name type="scientific">Vibrio splendidus</name>
    <dbReference type="NCBI Taxonomy" id="29497"/>
    <lineage>
        <taxon>Bacteria</taxon>
        <taxon>Pseudomonadati</taxon>
        <taxon>Pseudomonadota</taxon>
        <taxon>Gammaproteobacteria</taxon>
        <taxon>Vibrionales</taxon>
        <taxon>Vibrionaceae</taxon>
        <taxon>Vibrio</taxon>
    </lineage>
</organism>
<protein>
    <recommendedName>
        <fullName evidence="2">chitinase</fullName>
        <ecNumber evidence="2">3.2.1.14</ecNumber>
    </recommendedName>
</protein>
<feature type="domain" description="GH18" evidence="6">
    <location>
        <begin position="73"/>
        <end position="514"/>
    </location>
</feature>
<dbReference type="InterPro" id="IPR017853">
    <property type="entry name" value="GH"/>
</dbReference>
<dbReference type="GO" id="GO:0006032">
    <property type="term" value="P:chitin catabolic process"/>
    <property type="evidence" value="ECO:0007669"/>
    <property type="project" value="UniProtKB-KW"/>
</dbReference>
<evidence type="ECO:0000256" key="2">
    <source>
        <dbReference type="ARBA" id="ARBA00012729"/>
    </source>
</evidence>
<keyword evidence="4" id="KW-0624">Polysaccharide degradation</keyword>
<dbReference type="InterPro" id="IPR011583">
    <property type="entry name" value="Chitinase_II/V-like_cat"/>
</dbReference>
<dbReference type="PROSITE" id="PS51910">
    <property type="entry name" value="GH18_2"/>
    <property type="match status" value="1"/>
</dbReference>
<evidence type="ECO:0000259" key="6">
    <source>
        <dbReference type="PROSITE" id="PS51910"/>
    </source>
</evidence>
<evidence type="ECO:0000313" key="8">
    <source>
        <dbReference type="Proteomes" id="UP000244197"/>
    </source>
</evidence>
<dbReference type="EC" id="3.2.1.14" evidence="2"/>
<keyword evidence="3" id="KW-0146">Chitin degradation</keyword>
<dbReference type="Gene3D" id="3.10.50.10">
    <property type="match status" value="1"/>
</dbReference>
<dbReference type="InterPro" id="IPR050314">
    <property type="entry name" value="Glycosyl_Hydrlase_18"/>
</dbReference>
<evidence type="ECO:0000256" key="5">
    <source>
        <dbReference type="SAM" id="SignalP"/>
    </source>
</evidence>
<gene>
    <name evidence="7" type="ORF">CWO07_26200</name>
</gene>
<comment type="caution">
    <text evidence="7">The sequence shown here is derived from an EMBL/GenBank/DDBJ whole genome shotgun (WGS) entry which is preliminary data.</text>
</comment>
<dbReference type="RefSeq" id="WP_017091039.1">
    <property type="nucleotide sequence ID" value="NZ_MCWO01000480.1"/>
</dbReference>
<dbReference type="SUPFAM" id="SSF54556">
    <property type="entry name" value="Chitinase insertion domain"/>
    <property type="match status" value="1"/>
</dbReference>
<sequence>MNKLKLPSVAVALSLATTAPILANAASLTDERFMTAAEFNLRNDKYNLNKNDSPSHPNSTSKYNIYRTDVSKPTVSAYVSNWGQYARDVNLMDQAAAYDKIIASFFGLCGSNVADPLVTSAVDSLIEICGVVGGKKYELMSTDIWGDFQSPLHGVTQPQWADYQTTAASFWYNGVGHTGQEPGGFMGQLKQIKKQHPEKTIAMSIFGWSLSEPASQMAAHPENRKVFVDSLVNALKTFPFFTQVDIDWEYPGAPSADYTPWTENDAENYATLIREIKAAFTQNNLSHVQLAIAAPAPVNKLSAAGVKDLVDAGLDIIHLMTYDFFGIPWAEKLTHSANLKGYDGSDWSAEQAIDYLIDVEGVPAKKIHLGYTTYSRSAAGAQITSFSPLEGTYSSPTDTNRPPLGDQTGGSFESGVYEWYDLEKEFLNITESDGVSFNSDKKTKGYKIYTDFQANADYIYSEERNFYISIDTPRSTYTKAKYVQDRELGGIFTWMADYDTGYLVNAAREGLGYQIQQQRVYMDNIINTCGVNIEGAQACSDLTNLVSTIVELSSNAGDDFKVNEINKPYVLNGSGSTGSISEYNWKITEALGVDINSIVLSSNDKKSPTITFNKEPKSEGAFVILRLQVSDAEGELSNDTVRVSFDIEESQNSAPTAKLSGPSVVDSGVTVTLDASKSNDVDNDRLTYRWAAPSGVNLSNNGSMATFTSGEFDADTPLTFTVEVSDGDYTDIARHTVTVKGKVVGGGDIPQYVHGTPYSAGDTVFNAGGEFECKPWPYTGWCSGAKWAYAPGTGLYWQQAWIKK</sequence>
<dbReference type="Gene3D" id="3.20.20.80">
    <property type="entry name" value="Glycosidases"/>
    <property type="match status" value="1"/>
</dbReference>
<dbReference type="Proteomes" id="UP000244197">
    <property type="component" value="Unassembled WGS sequence"/>
</dbReference>
<dbReference type="InterPro" id="IPR013783">
    <property type="entry name" value="Ig-like_fold"/>
</dbReference>
<keyword evidence="5" id="KW-0732">Signal</keyword>
<evidence type="ECO:0000256" key="3">
    <source>
        <dbReference type="ARBA" id="ARBA00023024"/>
    </source>
</evidence>
<dbReference type="GO" id="GO:0008843">
    <property type="term" value="F:endochitinase activity"/>
    <property type="evidence" value="ECO:0007669"/>
    <property type="project" value="UniProtKB-EC"/>
</dbReference>
<dbReference type="InterPro" id="IPR003610">
    <property type="entry name" value="CBM5/12"/>
</dbReference>
<feature type="chain" id="PRO_5015523708" description="chitinase" evidence="5">
    <location>
        <begin position="26"/>
        <end position="804"/>
    </location>
</feature>
<comment type="catalytic activity">
    <reaction evidence="1">
        <text>Random endo-hydrolysis of N-acetyl-beta-D-glucosaminide (1-&gt;4)-beta-linkages in chitin and chitodextrins.</text>
        <dbReference type="EC" id="3.2.1.14"/>
    </reaction>
</comment>
<dbReference type="SMART" id="SM00495">
    <property type="entry name" value="ChtBD3"/>
    <property type="match status" value="1"/>
</dbReference>
<name>A0A2T5E5W4_VIBSP</name>
<evidence type="ECO:0000313" key="7">
    <source>
        <dbReference type="EMBL" id="PTP14700.1"/>
    </source>
</evidence>
<dbReference type="InterPro" id="IPR029070">
    <property type="entry name" value="Chitinase_insertion_sf"/>
</dbReference>